<dbReference type="RefSeq" id="WP_138282732.1">
    <property type="nucleotide sequence ID" value="NZ_BMGE01000005.1"/>
</dbReference>
<dbReference type="InterPro" id="IPR012296">
    <property type="entry name" value="Nuclease_put_TT1808"/>
</dbReference>
<keyword evidence="3" id="KW-1185">Reference proteome</keyword>
<dbReference type="Gene3D" id="3.90.1570.10">
    <property type="entry name" value="tt1808, chain A"/>
    <property type="match status" value="1"/>
</dbReference>
<keyword evidence="2" id="KW-0378">Hydrolase</keyword>
<name>A0A5R9K8M2_9BACT</name>
<dbReference type="Proteomes" id="UP000309788">
    <property type="component" value="Unassembled WGS sequence"/>
</dbReference>
<dbReference type="Pfam" id="PF05685">
    <property type="entry name" value="Uma2"/>
    <property type="match status" value="1"/>
</dbReference>
<sequence length="192" mass="22232">MEAVAEKLYTLEEYFTFCESHEGRFEYVNGDIIEMSGESVTANQIAGNIHFYIRGLLEDQAYLFVQNAVKLQVKEEKIYRIPDFLIFKESGNQIKYATEPVLITEVISVSSEKTDRTTKLNEYLSIPSLQYYLIAEQESCLIEVYIREGERWYVELYSKMNDIIPLPYFGIDIPVSAIYKKVVFLAGNNEKA</sequence>
<comment type="caution">
    <text evidence="2">The sequence shown here is derived from an EMBL/GenBank/DDBJ whole genome shotgun (WGS) entry which is preliminary data.</text>
</comment>
<dbReference type="EMBL" id="VCEI01000028">
    <property type="protein sequence ID" value="TLU90398.1"/>
    <property type="molecule type" value="Genomic_DNA"/>
</dbReference>
<reference evidence="2 3" key="1">
    <citation type="submission" date="2019-05" db="EMBL/GenBank/DDBJ databases">
        <authorList>
            <person name="Qu J.-H."/>
        </authorList>
    </citation>
    <scope>NUCLEOTIDE SEQUENCE [LARGE SCALE GENOMIC DNA]</scope>
    <source>
        <strain evidence="2 3">Z12</strain>
    </source>
</reference>
<evidence type="ECO:0000259" key="1">
    <source>
        <dbReference type="Pfam" id="PF05685"/>
    </source>
</evidence>
<dbReference type="SUPFAM" id="SSF52980">
    <property type="entry name" value="Restriction endonuclease-like"/>
    <property type="match status" value="1"/>
</dbReference>
<dbReference type="PANTHER" id="PTHR36558">
    <property type="entry name" value="GLR1098 PROTEIN"/>
    <property type="match status" value="1"/>
</dbReference>
<dbReference type="PANTHER" id="PTHR36558:SF1">
    <property type="entry name" value="RESTRICTION ENDONUCLEASE DOMAIN-CONTAINING PROTEIN-RELATED"/>
    <property type="match status" value="1"/>
</dbReference>
<evidence type="ECO:0000313" key="3">
    <source>
        <dbReference type="Proteomes" id="UP000309788"/>
    </source>
</evidence>
<feature type="domain" description="Putative restriction endonuclease" evidence="1">
    <location>
        <begin position="11"/>
        <end position="173"/>
    </location>
</feature>
<accession>A0A5R9K8M2</accession>
<protein>
    <submittedName>
        <fullName evidence="2">Uma2 family endonuclease</fullName>
    </submittedName>
</protein>
<dbReference type="InterPro" id="IPR008538">
    <property type="entry name" value="Uma2"/>
</dbReference>
<dbReference type="OrthoDB" id="675543at2"/>
<proteinExistence type="predicted"/>
<dbReference type="GO" id="GO:0004519">
    <property type="term" value="F:endonuclease activity"/>
    <property type="evidence" value="ECO:0007669"/>
    <property type="project" value="UniProtKB-KW"/>
</dbReference>
<keyword evidence="2" id="KW-0255">Endonuclease</keyword>
<dbReference type="CDD" id="cd06260">
    <property type="entry name" value="DUF820-like"/>
    <property type="match status" value="1"/>
</dbReference>
<dbReference type="InterPro" id="IPR011335">
    <property type="entry name" value="Restrct_endonuc-II-like"/>
</dbReference>
<gene>
    <name evidence="2" type="ORF">FEM55_17695</name>
</gene>
<keyword evidence="2" id="KW-0540">Nuclease</keyword>
<organism evidence="2 3">
    <name type="scientific">Dyadobacter sediminis</name>
    <dbReference type="NCBI Taxonomy" id="1493691"/>
    <lineage>
        <taxon>Bacteria</taxon>
        <taxon>Pseudomonadati</taxon>
        <taxon>Bacteroidota</taxon>
        <taxon>Cytophagia</taxon>
        <taxon>Cytophagales</taxon>
        <taxon>Spirosomataceae</taxon>
        <taxon>Dyadobacter</taxon>
    </lineage>
</organism>
<dbReference type="AlphaFoldDB" id="A0A5R9K8M2"/>
<evidence type="ECO:0000313" key="2">
    <source>
        <dbReference type="EMBL" id="TLU90398.1"/>
    </source>
</evidence>